<feature type="compositionally biased region" description="Polar residues" evidence="1">
    <location>
        <begin position="688"/>
        <end position="716"/>
    </location>
</feature>
<dbReference type="EnsemblPlants" id="EMT21368">
    <property type="protein sequence ID" value="EMT21368"/>
    <property type="gene ID" value="F775_14835"/>
</dbReference>
<feature type="region of interest" description="Disordered" evidence="1">
    <location>
        <begin position="874"/>
        <end position="894"/>
    </location>
</feature>
<dbReference type="PANTHER" id="PTHR35133:SF1">
    <property type="entry name" value="PROTEIN EFFECTOR OF TRANSCRIPTION 2-RELATED"/>
    <property type="match status" value="1"/>
</dbReference>
<dbReference type="Pfam" id="PF04827">
    <property type="entry name" value="Plant_tran"/>
    <property type="match status" value="1"/>
</dbReference>
<evidence type="ECO:0000256" key="3">
    <source>
        <dbReference type="SAM" id="SignalP"/>
    </source>
</evidence>
<feature type="compositionally biased region" description="Basic and acidic residues" evidence="1">
    <location>
        <begin position="814"/>
        <end position="824"/>
    </location>
</feature>
<organism evidence="4">
    <name type="scientific">Aegilops tauschii</name>
    <name type="common">Tausch's goatgrass</name>
    <name type="synonym">Aegilops squarrosa</name>
    <dbReference type="NCBI Taxonomy" id="37682"/>
    <lineage>
        <taxon>Eukaryota</taxon>
        <taxon>Viridiplantae</taxon>
        <taxon>Streptophyta</taxon>
        <taxon>Embryophyta</taxon>
        <taxon>Tracheophyta</taxon>
        <taxon>Spermatophyta</taxon>
        <taxon>Magnoliopsida</taxon>
        <taxon>Liliopsida</taxon>
        <taxon>Poales</taxon>
        <taxon>Poaceae</taxon>
        <taxon>BOP clade</taxon>
        <taxon>Pooideae</taxon>
        <taxon>Triticodae</taxon>
        <taxon>Triticeae</taxon>
        <taxon>Triticinae</taxon>
        <taxon>Aegilops</taxon>
    </lineage>
</organism>
<dbReference type="Pfam" id="PF19239">
    <property type="entry name" value="GIY_YIG_domain"/>
    <property type="match status" value="1"/>
</dbReference>
<reference evidence="4" key="1">
    <citation type="submission" date="2015-06" db="UniProtKB">
        <authorList>
            <consortium name="EnsemblPlants"/>
        </authorList>
    </citation>
    <scope>IDENTIFICATION</scope>
</reference>
<evidence type="ECO:0000256" key="2">
    <source>
        <dbReference type="SAM" id="Phobius"/>
    </source>
</evidence>
<dbReference type="GO" id="GO:0003677">
    <property type="term" value="F:DNA binding"/>
    <property type="evidence" value="ECO:0007669"/>
    <property type="project" value="InterPro"/>
</dbReference>
<keyword evidence="2" id="KW-0472">Membrane</keyword>
<accession>M8BHZ8</accession>
<keyword evidence="3" id="KW-0732">Signal</keyword>
<feature type="chain" id="PRO_5014583200" evidence="3">
    <location>
        <begin position="24"/>
        <end position="1025"/>
    </location>
</feature>
<dbReference type="InterPro" id="IPR000305">
    <property type="entry name" value="GIY-YIG_endonuc"/>
</dbReference>
<sequence>MRPYHGAMPGVIFFILVISLSKCEHKSGKCGRGQSKTKFYLTIPDYFREHSQYIPCFARIGVEGNLGLYFVDDSQDVILTMQHGFTMTCEHKSGKCGRGQSKTKFYLTFPDYFRERSQYIPCFARIGVEGNLGLYFVDDSQDVILTTQHGFTMTVSVKLDKDVRAPQPGLINMDVYFPNVISRSKSDREIAQRMNAGFWMGLIIRMVHTLNKTNCVHKMLKLPVLAVPGSISRRGRITLVPANNAKWTTLVKTIPNPVEEKRKRFAQEQESARKDVERIFGVLQSQCGIVRPGFSKDDSPSPGGDATGGGAEPTSQTLPESTLGRGGLAMPAVAAARLKREDRPRTKHDSLFSPWKVLVGPSDWEDHSAGKEGVQRYHTRNLPDNFPGLYELGVARPSYDGVRARRNRSAVVVVVYLGQADNVRARLQQYGRTGSHLDTGNPLAAVGKAEMNALTAGPGLFREVFSRGYSVMFRCALMCSKKAAEKTEAQLLGVFDYAWNKLQNSACRREEILLKLEQGSHRLSLLGRVRHLKQRVFGEKAGIKINSSGSVEISSGSMKNMLPRVRAFVGFRPRLVNSGGDLNKATDIHRKCTSQANTAGNKQAHRRSEGYKVKKIDVIKRRTAPIREAEAVCGVTLEDGSSCLEDPLEGRKRCELHKGRRVRVAYGRKVSSSSSTCQVAIPTVESIPQQTANPSKPDQAWQTSADQSKNLSTNAKEPSRQRNGFEAKEMKIGEAPAEDEAYGASHAESQFHQDEPVGRKWFELLKAQKSASAPSSRGQGCQTREANDDASAICGVVTDNGYCKLAPVTGRERCEEHRGIEPPKSKGNIRGGKHPPLRSTARITMLPPQLPGPAGHLPLALAVTASFAISCGRSSASGRSRRRRRAKPKPIVFPPPPLRRLVSSSLRRLLPRPRPLRGGWLGPRGRRKAPAEDVVLLVLSLALGDRLAVLAEAWRASGLGQALGIWAAVWGRARRRKRASGLRRLAALLLGIAFCALASHFRGAAFLEGLRKTGGGRKLARILLR</sequence>
<dbReference type="SMART" id="SM00465">
    <property type="entry name" value="GIYc"/>
    <property type="match status" value="1"/>
</dbReference>
<feature type="signal peptide" evidence="3">
    <location>
        <begin position="1"/>
        <end position="23"/>
    </location>
</feature>
<feature type="region of interest" description="Disordered" evidence="1">
    <location>
        <begin position="291"/>
        <end position="326"/>
    </location>
</feature>
<dbReference type="PANTHER" id="PTHR35133">
    <property type="entry name" value="PROTEIN EFFECTOR OF TRANSCRIPTION 2-RELATED"/>
    <property type="match status" value="1"/>
</dbReference>
<feature type="transmembrane region" description="Helical" evidence="2">
    <location>
        <begin position="857"/>
        <end position="876"/>
    </location>
</feature>
<evidence type="ECO:0000313" key="4">
    <source>
        <dbReference type="EnsemblPlants" id="EMT21368"/>
    </source>
</evidence>
<dbReference type="InterPro" id="IPR038909">
    <property type="entry name" value="Effector_transcript"/>
</dbReference>
<keyword evidence="2" id="KW-1133">Transmembrane helix</keyword>
<dbReference type="AlphaFoldDB" id="M8BHZ8"/>
<feature type="transmembrane region" description="Helical" evidence="2">
    <location>
        <begin position="985"/>
        <end position="1007"/>
    </location>
</feature>
<name>M8BHZ8_AEGTA</name>
<feature type="compositionally biased region" description="Basic and acidic residues" evidence="1">
    <location>
        <begin position="717"/>
        <end position="728"/>
    </location>
</feature>
<dbReference type="GO" id="GO:0006355">
    <property type="term" value="P:regulation of DNA-templated transcription"/>
    <property type="evidence" value="ECO:0007669"/>
    <property type="project" value="InterPro"/>
</dbReference>
<proteinExistence type="predicted"/>
<keyword evidence="2" id="KW-0812">Transmembrane</keyword>
<feature type="region of interest" description="Disordered" evidence="1">
    <location>
        <begin position="688"/>
        <end position="728"/>
    </location>
</feature>
<feature type="region of interest" description="Disordered" evidence="1">
    <location>
        <begin position="814"/>
        <end position="835"/>
    </location>
</feature>
<protein>
    <submittedName>
        <fullName evidence="4">Uncharacterized protein</fullName>
    </submittedName>
</protein>
<feature type="compositionally biased region" description="Basic residues" evidence="1">
    <location>
        <begin position="879"/>
        <end position="888"/>
    </location>
</feature>
<dbReference type="InterPro" id="IPR006912">
    <property type="entry name" value="Harbinger_derived_prot"/>
</dbReference>
<evidence type="ECO:0000256" key="1">
    <source>
        <dbReference type="SAM" id="MobiDB-lite"/>
    </source>
</evidence>